<accession>A0A2P5A667</accession>
<name>A0A2P5A667_PARAD</name>
<feature type="non-terminal residue" evidence="1">
    <location>
        <position position="1"/>
    </location>
</feature>
<reference evidence="2" key="1">
    <citation type="submission" date="2016-06" db="EMBL/GenBank/DDBJ databases">
        <title>Parallel loss of symbiosis genes in relatives of nitrogen-fixing non-legume Parasponia.</title>
        <authorList>
            <person name="Van Velzen R."/>
            <person name="Holmer R."/>
            <person name="Bu F."/>
            <person name="Rutten L."/>
            <person name="Van Zeijl A."/>
            <person name="Liu W."/>
            <person name="Santuari L."/>
            <person name="Cao Q."/>
            <person name="Sharma T."/>
            <person name="Shen D."/>
            <person name="Roswanjaya Y."/>
            <person name="Wardhani T."/>
            <person name="Kalhor M.S."/>
            <person name="Jansen J."/>
            <person name="Van den Hoogen J."/>
            <person name="Gungor B."/>
            <person name="Hartog M."/>
            <person name="Hontelez J."/>
            <person name="Verver J."/>
            <person name="Yang W.-C."/>
            <person name="Schijlen E."/>
            <person name="Repin R."/>
            <person name="Schilthuizen M."/>
            <person name="Schranz E."/>
            <person name="Heidstra R."/>
            <person name="Miyata K."/>
            <person name="Fedorova E."/>
            <person name="Kohlen W."/>
            <person name="Bisseling T."/>
            <person name="Smit S."/>
            <person name="Geurts R."/>
        </authorList>
    </citation>
    <scope>NUCLEOTIDE SEQUENCE [LARGE SCALE GENOMIC DNA]</scope>
    <source>
        <strain evidence="2">cv. WU1-14</strain>
    </source>
</reference>
<keyword evidence="2" id="KW-1185">Reference proteome</keyword>
<evidence type="ECO:0000313" key="2">
    <source>
        <dbReference type="Proteomes" id="UP000237105"/>
    </source>
</evidence>
<evidence type="ECO:0000313" key="1">
    <source>
        <dbReference type="EMBL" id="PON32031.1"/>
    </source>
</evidence>
<protein>
    <submittedName>
        <fullName evidence="1">Uncharacterized protein</fullName>
    </submittedName>
</protein>
<dbReference type="Proteomes" id="UP000237105">
    <property type="component" value="Unassembled WGS sequence"/>
</dbReference>
<organism evidence="1 2">
    <name type="scientific">Parasponia andersonii</name>
    <name type="common">Sponia andersonii</name>
    <dbReference type="NCBI Taxonomy" id="3476"/>
    <lineage>
        <taxon>Eukaryota</taxon>
        <taxon>Viridiplantae</taxon>
        <taxon>Streptophyta</taxon>
        <taxon>Embryophyta</taxon>
        <taxon>Tracheophyta</taxon>
        <taxon>Spermatophyta</taxon>
        <taxon>Magnoliopsida</taxon>
        <taxon>eudicotyledons</taxon>
        <taxon>Gunneridae</taxon>
        <taxon>Pentapetalae</taxon>
        <taxon>rosids</taxon>
        <taxon>fabids</taxon>
        <taxon>Rosales</taxon>
        <taxon>Cannabaceae</taxon>
        <taxon>Parasponia</taxon>
    </lineage>
</organism>
<sequence length="90" mass="10330">PPFESKLKYYPGSPNKNQILHKSFTIFPKKSCNGGKDYLQIPHFFYTRCINSETGVGIVFFFEVTLEYGSSQHPESKRKILLSKVQVLSI</sequence>
<comment type="caution">
    <text evidence="1">The sequence shown here is derived from an EMBL/GenBank/DDBJ whole genome shotgun (WGS) entry which is preliminary data.</text>
</comment>
<proteinExistence type="predicted"/>
<dbReference type="AlphaFoldDB" id="A0A2P5A667"/>
<gene>
    <name evidence="1" type="ORF">PanWU01x14_364790</name>
</gene>
<dbReference type="EMBL" id="JXTB01000877">
    <property type="protein sequence ID" value="PON32031.1"/>
    <property type="molecule type" value="Genomic_DNA"/>
</dbReference>